<sequence>AIDPVGGESLANIINKLDNNGSIAVIGMTGGTQFESSVFHLF</sequence>
<comment type="caution">
    <text evidence="1">The sequence shown here is derived from an EMBL/GenBank/DDBJ whole genome shotgun (WGS) entry which is preliminary data.</text>
</comment>
<accession>W1X7A9</accession>
<dbReference type="AlphaFoldDB" id="W1X7A9"/>
<proteinExistence type="predicted"/>
<protein>
    <submittedName>
        <fullName evidence="1">Protein YhdH</fullName>
    </submittedName>
</protein>
<name>W1X7A9_9ZZZZ</name>
<feature type="non-terminal residue" evidence="1">
    <location>
        <position position="1"/>
    </location>
</feature>
<organism evidence="1">
    <name type="scientific">human gut metagenome</name>
    <dbReference type="NCBI Taxonomy" id="408170"/>
    <lineage>
        <taxon>unclassified sequences</taxon>
        <taxon>metagenomes</taxon>
        <taxon>organismal metagenomes</taxon>
    </lineage>
</organism>
<dbReference type="Gene3D" id="3.40.50.720">
    <property type="entry name" value="NAD(P)-binding Rossmann-like Domain"/>
    <property type="match status" value="1"/>
</dbReference>
<evidence type="ECO:0000313" key="1">
    <source>
        <dbReference type="EMBL" id="ETJ24669.1"/>
    </source>
</evidence>
<dbReference type="InterPro" id="IPR036291">
    <property type="entry name" value="NAD(P)-bd_dom_sf"/>
</dbReference>
<reference evidence="1" key="1">
    <citation type="submission" date="2013-12" db="EMBL/GenBank/DDBJ databases">
        <title>A Varibaculum cambriense genome reconstructed from a premature infant gut community with otherwise low bacterial novelty that shifts toward anaerobic metabolism during the third week of life.</title>
        <authorList>
            <person name="Brown C.T."/>
            <person name="Sharon I."/>
            <person name="Thomas B.C."/>
            <person name="Castelle C.J."/>
            <person name="Morowitz M.J."/>
            <person name="Banfield J.F."/>
        </authorList>
    </citation>
    <scope>NUCLEOTIDE SEQUENCE</scope>
</reference>
<dbReference type="EMBL" id="AZMM01017982">
    <property type="protein sequence ID" value="ETJ24669.1"/>
    <property type="molecule type" value="Genomic_DNA"/>
</dbReference>
<gene>
    <name evidence="1" type="ORF">Q604_UNBC17982G0001</name>
</gene>
<dbReference type="SUPFAM" id="SSF51735">
    <property type="entry name" value="NAD(P)-binding Rossmann-fold domains"/>
    <property type="match status" value="1"/>
</dbReference>